<dbReference type="Gene3D" id="1.10.150.240">
    <property type="entry name" value="Putative phosphatase, domain 2"/>
    <property type="match status" value="1"/>
</dbReference>
<dbReference type="OMA" id="HRRAFSH"/>
<dbReference type="OrthoDB" id="40579at2759"/>
<dbReference type="InterPro" id="IPR036412">
    <property type="entry name" value="HAD-like_sf"/>
</dbReference>
<dbReference type="EMBL" id="GG671079">
    <property type="protein sequence ID" value="EER19582.1"/>
    <property type="molecule type" value="Genomic_DNA"/>
</dbReference>
<dbReference type="SUPFAM" id="SSF56784">
    <property type="entry name" value="HAD-like"/>
    <property type="match status" value="1"/>
</dbReference>
<name>C5K7P7_PERM5</name>
<dbReference type="Gene3D" id="3.40.50.1000">
    <property type="entry name" value="HAD superfamily/HAD-like"/>
    <property type="match status" value="1"/>
</dbReference>
<accession>C5K7P7</accession>
<dbReference type="RefSeq" id="XP_002787786.1">
    <property type="nucleotide sequence ID" value="XM_002787740.1"/>
</dbReference>
<dbReference type="PANTHER" id="PTHR43885">
    <property type="entry name" value="HALOACID DEHALOGENASE-LIKE HYDROLASE"/>
    <property type="match status" value="1"/>
</dbReference>
<dbReference type="InParanoid" id="C5K7P7"/>
<dbReference type="Proteomes" id="UP000007800">
    <property type="component" value="Unassembled WGS sequence"/>
</dbReference>
<protein>
    <submittedName>
        <fullName evidence="1">Phosphoglycolate phosphatase, putative</fullName>
    </submittedName>
</protein>
<gene>
    <name evidence="1" type="ORF">Pmar_PMAR012564</name>
</gene>
<evidence type="ECO:0000313" key="1">
    <source>
        <dbReference type="EMBL" id="EER19582.1"/>
    </source>
</evidence>
<dbReference type="AlphaFoldDB" id="C5K7P7"/>
<dbReference type="Pfam" id="PF00702">
    <property type="entry name" value="Hydrolase"/>
    <property type="match status" value="1"/>
</dbReference>
<sequence length="258" mass="28121">MSTAEDARILVTFDVDGTLVRSVGSTGAERNRWHHLAFAAGMKEVFNIDDADVTKIAHHGLTDMLIARDLAVHYGCPPVEVTDDKVARVMKVMDEFAREHYDKFGEGLEILPGVRSLLKTLSEEYRCKVVVGLVTGNVESIGWAKMRALGIEQYFTTEPIRVGAFGGNDSPYRAELVRMARSKAETVFPGIKRHFHVGDAPNDIMAAIDGGAFAIGVTTGTFSADDLNTVKGATAENHIVLESLLDNDRVLAVMGLCR</sequence>
<organism evidence="2">
    <name type="scientific">Perkinsus marinus (strain ATCC 50983 / TXsc)</name>
    <dbReference type="NCBI Taxonomy" id="423536"/>
    <lineage>
        <taxon>Eukaryota</taxon>
        <taxon>Sar</taxon>
        <taxon>Alveolata</taxon>
        <taxon>Perkinsozoa</taxon>
        <taxon>Perkinsea</taxon>
        <taxon>Perkinsida</taxon>
        <taxon>Perkinsidae</taxon>
        <taxon>Perkinsus</taxon>
    </lineage>
</organism>
<dbReference type="InterPro" id="IPR023198">
    <property type="entry name" value="PGP-like_dom2"/>
</dbReference>
<dbReference type="InterPro" id="IPR023214">
    <property type="entry name" value="HAD_sf"/>
</dbReference>
<reference evidence="1 2" key="1">
    <citation type="submission" date="2008-07" db="EMBL/GenBank/DDBJ databases">
        <authorList>
            <person name="El-Sayed N."/>
            <person name="Caler E."/>
            <person name="Inman J."/>
            <person name="Amedeo P."/>
            <person name="Hass B."/>
            <person name="Wortman J."/>
        </authorList>
    </citation>
    <scope>NUCLEOTIDE SEQUENCE [LARGE SCALE GENOMIC DNA]</scope>
    <source>
        <strain evidence="2">ATCC 50983 / TXsc</strain>
    </source>
</reference>
<dbReference type="PANTHER" id="PTHR43885:SF1">
    <property type="entry name" value="SUPERFAMILY HYDROLASE, PUTATIVE (AFU_ORTHOLOGUE AFUA_4G13290)-RELATED"/>
    <property type="match status" value="1"/>
</dbReference>
<dbReference type="GeneID" id="9057421"/>
<evidence type="ECO:0000313" key="2">
    <source>
        <dbReference type="Proteomes" id="UP000007800"/>
    </source>
</evidence>
<proteinExistence type="predicted"/>
<keyword evidence="2" id="KW-1185">Reference proteome</keyword>